<keyword evidence="1" id="KW-0732">Signal</keyword>
<dbReference type="KEGG" id="rmm:ROSMUCSMR3_01229"/>
<dbReference type="EMBL" id="CP020474">
    <property type="protein sequence ID" value="ARE82723.1"/>
    <property type="molecule type" value="Genomic_DNA"/>
</dbReference>
<evidence type="ECO:0000256" key="1">
    <source>
        <dbReference type="SAM" id="SignalP"/>
    </source>
</evidence>
<organism evidence="3 4">
    <name type="scientific">Roseovarius mucosus</name>
    <dbReference type="NCBI Taxonomy" id="215743"/>
    <lineage>
        <taxon>Bacteria</taxon>
        <taxon>Pseudomonadati</taxon>
        <taxon>Pseudomonadota</taxon>
        <taxon>Alphaproteobacteria</taxon>
        <taxon>Rhodobacterales</taxon>
        <taxon>Roseobacteraceae</taxon>
        <taxon>Roseovarius</taxon>
    </lineage>
</organism>
<dbReference type="Proteomes" id="UP000192273">
    <property type="component" value="Chromosome"/>
</dbReference>
<dbReference type="EC" id="3.4.24.-" evidence="3"/>
<name>A0A1V0RLQ2_9RHOB</name>
<dbReference type="InterPro" id="IPR016047">
    <property type="entry name" value="M23ase_b-sheet_dom"/>
</dbReference>
<dbReference type="InterPro" id="IPR050570">
    <property type="entry name" value="Cell_wall_metabolism_enzyme"/>
</dbReference>
<protein>
    <submittedName>
        <fullName evidence="3">Murein DD-endopeptidase MepM</fullName>
        <ecNumber evidence="3">3.4.24.-</ecNumber>
    </submittedName>
</protein>
<dbReference type="RefSeq" id="WP_081506759.1">
    <property type="nucleotide sequence ID" value="NZ_CP020474.1"/>
</dbReference>
<evidence type="ECO:0000259" key="2">
    <source>
        <dbReference type="Pfam" id="PF01551"/>
    </source>
</evidence>
<sequence>MTARLGTALAILTLAVALPATAQPPKLSLPLDCDIGRTCYIEDYVDTDPGPGQRDYTCGIKSRDDHRGIDFMLLSFDDMEAGVNVLAAASGTVAATRDGMADTAVTAETRDAIRGQECGNAVRVDHGDGWQTLYCHMKQGSLSVRQGDMVKAGDVLGQVGLSGLTNAPHVHLGVLRDGQIVDPFAPDARDTCGAPLDQSLWEIALPYDPAGLFTAGFSTAVPEFEAVRSGAARASTAQPDQPIVLYGHVFYAQPGDLLTLTAEGPQGEIFTHEITLDAPQAQLFRAFGRKAPEGGWEPGDYRGYVRLTRGETILAVRHADITIAP</sequence>
<dbReference type="OrthoDB" id="5489603at2"/>
<feature type="chain" id="PRO_5013319059" evidence="1">
    <location>
        <begin position="23"/>
        <end position="325"/>
    </location>
</feature>
<dbReference type="PANTHER" id="PTHR21666">
    <property type="entry name" value="PEPTIDASE-RELATED"/>
    <property type="match status" value="1"/>
</dbReference>
<proteinExistence type="predicted"/>
<evidence type="ECO:0000313" key="4">
    <source>
        <dbReference type="Proteomes" id="UP000192273"/>
    </source>
</evidence>
<dbReference type="CDD" id="cd12797">
    <property type="entry name" value="M23_peptidase"/>
    <property type="match status" value="1"/>
</dbReference>
<keyword evidence="4" id="KW-1185">Reference proteome</keyword>
<accession>A0A1V0RLQ2</accession>
<reference evidence="3 4" key="1">
    <citation type="submission" date="2017-03" db="EMBL/GenBank/DDBJ databases">
        <title>Genome Sequence of Roseovarius mucosus strain SMR3 Isolated from a culture of the Diatom Skeletonema marinoi.</title>
        <authorList>
            <person name="Topel M."/>
            <person name="Pinder M."/>
            <person name="Johansson O.N."/>
            <person name="Kourtchenko O."/>
            <person name="Godhe A."/>
            <person name="Clarke A.K."/>
        </authorList>
    </citation>
    <scope>NUCLEOTIDE SEQUENCE [LARGE SCALE GENOMIC DNA]</scope>
    <source>
        <strain evidence="3 4">SMR3</strain>
    </source>
</reference>
<dbReference type="Pfam" id="PF01551">
    <property type="entry name" value="Peptidase_M23"/>
    <property type="match status" value="1"/>
</dbReference>
<feature type="signal peptide" evidence="1">
    <location>
        <begin position="1"/>
        <end position="22"/>
    </location>
</feature>
<dbReference type="SUPFAM" id="SSF51261">
    <property type="entry name" value="Duplicated hybrid motif"/>
    <property type="match status" value="1"/>
</dbReference>
<keyword evidence="3" id="KW-0378">Hydrolase</keyword>
<gene>
    <name evidence="3" type="primary">mepM</name>
    <name evidence="3" type="ORF">ROSMUCSMR3_01229</name>
</gene>
<dbReference type="PANTHER" id="PTHR21666:SF291">
    <property type="entry name" value="STAGE II SPORULATION PROTEIN Q"/>
    <property type="match status" value="1"/>
</dbReference>
<dbReference type="Gene3D" id="2.70.70.10">
    <property type="entry name" value="Glucose Permease (Domain IIA)"/>
    <property type="match status" value="1"/>
</dbReference>
<feature type="domain" description="M23ase beta-sheet core" evidence="2">
    <location>
        <begin position="66"/>
        <end position="183"/>
    </location>
</feature>
<dbReference type="InterPro" id="IPR011055">
    <property type="entry name" value="Dup_hybrid_motif"/>
</dbReference>
<evidence type="ECO:0000313" key="3">
    <source>
        <dbReference type="EMBL" id="ARE82723.1"/>
    </source>
</evidence>
<dbReference type="GO" id="GO:0004222">
    <property type="term" value="F:metalloendopeptidase activity"/>
    <property type="evidence" value="ECO:0007669"/>
    <property type="project" value="TreeGrafter"/>
</dbReference>
<dbReference type="AlphaFoldDB" id="A0A1V0RLQ2"/>